<evidence type="ECO:0000313" key="21">
    <source>
        <dbReference type="EMBL" id="KAK3522145.1"/>
    </source>
</evidence>
<keyword evidence="14" id="KW-0325">Glycoprotein</keyword>
<evidence type="ECO:0000256" key="13">
    <source>
        <dbReference type="ARBA" id="ARBA00023170"/>
    </source>
</evidence>
<evidence type="ECO:0000256" key="14">
    <source>
        <dbReference type="ARBA" id="ARBA00023180"/>
    </source>
</evidence>
<evidence type="ECO:0000256" key="17">
    <source>
        <dbReference type="SAM" id="MobiDB-lite"/>
    </source>
</evidence>
<keyword evidence="10 18" id="KW-1133">Transmembrane helix</keyword>
<dbReference type="PANTHER" id="PTHR12231:SF242">
    <property type="entry name" value="ROUNDABOUT HOMOLOG 2"/>
    <property type="match status" value="1"/>
</dbReference>
<dbReference type="InterPro" id="IPR013098">
    <property type="entry name" value="Ig_I-set"/>
</dbReference>
<feature type="region of interest" description="Disordered" evidence="17">
    <location>
        <begin position="1202"/>
        <end position="1329"/>
    </location>
</feature>
<evidence type="ECO:0000256" key="2">
    <source>
        <dbReference type="ARBA" id="ARBA00022473"/>
    </source>
</evidence>
<dbReference type="InterPro" id="IPR003599">
    <property type="entry name" value="Ig_sub"/>
</dbReference>
<evidence type="ECO:0000256" key="11">
    <source>
        <dbReference type="ARBA" id="ARBA00023136"/>
    </source>
</evidence>
<dbReference type="InterPro" id="IPR036116">
    <property type="entry name" value="FN3_sf"/>
</dbReference>
<dbReference type="CDD" id="cd07693">
    <property type="entry name" value="IgC_1_Robo"/>
    <property type="match status" value="1"/>
</dbReference>
<feature type="non-terminal residue" evidence="21">
    <location>
        <position position="1"/>
    </location>
</feature>
<keyword evidence="7" id="KW-0677">Repeat</keyword>
<dbReference type="CDD" id="cd05726">
    <property type="entry name" value="IgI_4_Robo"/>
    <property type="match status" value="1"/>
</dbReference>
<evidence type="ECO:0000256" key="9">
    <source>
        <dbReference type="ARBA" id="ARBA00022902"/>
    </source>
</evidence>
<feature type="domain" description="Fibronectin type-III" evidence="20">
    <location>
        <begin position="898"/>
        <end position="995"/>
    </location>
</feature>
<dbReference type="Pfam" id="PF00041">
    <property type="entry name" value="fn3"/>
    <property type="match status" value="3"/>
</dbReference>
<evidence type="ECO:0000256" key="6">
    <source>
        <dbReference type="ARBA" id="ARBA00022729"/>
    </source>
</evidence>
<keyword evidence="5 18" id="KW-0812">Transmembrane</keyword>
<keyword evidence="15" id="KW-0393">Immunoglobulin domain</keyword>
<dbReference type="GO" id="GO:0022603">
    <property type="term" value="P:regulation of anatomical structure morphogenesis"/>
    <property type="evidence" value="ECO:0007669"/>
    <property type="project" value="UniProtKB-ARBA"/>
</dbReference>
<dbReference type="SMART" id="SM00406">
    <property type="entry name" value="IGv"/>
    <property type="match status" value="3"/>
</dbReference>
<dbReference type="Proteomes" id="UP001274896">
    <property type="component" value="Unassembled WGS sequence"/>
</dbReference>
<dbReference type="FunFam" id="2.60.40.10:FF:000053">
    <property type="entry name" value="Roundabout guidance receptor 1"/>
    <property type="match status" value="1"/>
</dbReference>
<evidence type="ECO:0000313" key="22">
    <source>
        <dbReference type="Proteomes" id="UP001274896"/>
    </source>
</evidence>
<feature type="region of interest" description="Disordered" evidence="17">
    <location>
        <begin position="1354"/>
        <end position="1376"/>
    </location>
</feature>
<dbReference type="PANTHER" id="PTHR12231">
    <property type="entry name" value="CTX-RELATED TYPE I TRANSMEMBRANE PROTEIN"/>
    <property type="match status" value="1"/>
</dbReference>
<evidence type="ECO:0000259" key="19">
    <source>
        <dbReference type="PROSITE" id="PS50835"/>
    </source>
</evidence>
<dbReference type="InterPro" id="IPR051170">
    <property type="entry name" value="Neural/epithelial_adhesion"/>
</dbReference>
<gene>
    <name evidence="21" type="ORF">QTP70_026966</name>
</gene>
<accession>A0AAE0QKQ4</accession>
<evidence type="ECO:0000256" key="8">
    <source>
        <dbReference type="ARBA" id="ARBA00022782"/>
    </source>
</evidence>
<keyword evidence="22" id="KW-1185">Reference proteome</keyword>
<dbReference type="Pfam" id="PF07679">
    <property type="entry name" value="I-set"/>
    <property type="match status" value="2"/>
</dbReference>
<dbReference type="InterPro" id="IPR003961">
    <property type="entry name" value="FN3_dom"/>
</dbReference>
<dbReference type="FunFam" id="2.60.40.10:FF:000026">
    <property type="entry name" value="roundabout homolog 2 isoform X1"/>
    <property type="match status" value="1"/>
</dbReference>
<evidence type="ECO:0000256" key="5">
    <source>
        <dbReference type="ARBA" id="ARBA00022692"/>
    </source>
</evidence>
<comment type="subcellular location">
    <subcellularLocation>
        <location evidence="1">Membrane</location>
        <topology evidence="1">Single-pass type I membrane protein</topology>
    </subcellularLocation>
</comment>
<dbReference type="GO" id="GO:0043005">
    <property type="term" value="C:neuron projection"/>
    <property type="evidence" value="ECO:0007669"/>
    <property type="project" value="TreeGrafter"/>
</dbReference>
<dbReference type="PROSITE" id="PS50853">
    <property type="entry name" value="FN3"/>
    <property type="match status" value="3"/>
</dbReference>
<dbReference type="FunFam" id="2.60.40.10:FF:000043">
    <property type="entry name" value="roundabout homolog 2 isoform X2"/>
    <property type="match status" value="1"/>
</dbReference>
<evidence type="ECO:0000256" key="18">
    <source>
        <dbReference type="SAM" id="Phobius"/>
    </source>
</evidence>
<dbReference type="FunFam" id="2.60.40.10:FF:000065">
    <property type="entry name" value="roundabout homolog 1 isoform X3"/>
    <property type="match status" value="1"/>
</dbReference>
<dbReference type="InterPro" id="IPR013106">
    <property type="entry name" value="Ig_V-set"/>
</dbReference>
<feature type="domain" description="Ig-like" evidence="19">
    <location>
        <begin position="391"/>
        <end position="486"/>
    </location>
</feature>
<keyword evidence="3" id="KW-0145">Chemotaxis</keyword>
<dbReference type="CDD" id="cd00063">
    <property type="entry name" value="FN3"/>
    <property type="match status" value="3"/>
</dbReference>
<keyword evidence="4" id="KW-0597">Phosphoprotein</keyword>
<dbReference type="GO" id="GO:0051239">
    <property type="term" value="P:regulation of multicellular organismal process"/>
    <property type="evidence" value="ECO:0007669"/>
    <property type="project" value="UniProtKB-ARBA"/>
</dbReference>
<evidence type="ECO:0000259" key="20">
    <source>
        <dbReference type="PROSITE" id="PS50853"/>
    </source>
</evidence>
<protein>
    <recommendedName>
        <fullName evidence="23">Roundabout, axon guidance receptor, homolog 2 (Drosophila)</fullName>
    </recommendedName>
</protein>
<evidence type="ECO:0000256" key="7">
    <source>
        <dbReference type="ARBA" id="ARBA00022737"/>
    </source>
</evidence>
<feature type="compositionally biased region" description="Basic and acidic residues" evidence="17">
    <location>
        <begin position="1465"/>
        <end position="1474"/>
    </location>
</feature>
<dbReference type="InterPro" id="IPR036179">
    <property type="entry name" value="Ig-like_dom_sf"/>
</dbReference>
<dbReference type="GO" id="GO:0007417">
    <property type="term" value="P:central nervous system development"/>
    <property type="evidence" value="ECO:0007669"/>
    <property type="project" value="UniProtKB-ARBA"/>
</dbReference>
<feature type="compositionally biased region" description="Basic and acidic residues" evidence="17">
    <location>
        <begin position="173"/>
        <end position="195"/>
    </location>
</feature>
<feature type="region of interest" description="Disordered" evidence="17">
    <location>
        <begin position="157"/>
        <end position="195"/>
    </location>
</feature>
<evidence type="ECO:0008006" key="23">
    <source>
        <dbReference type="Google" id="ProtNLM"/>
    </source>
</evidence>
<dbReference type="EMBL" id="JAUCMX010000015">
    <property type="protein sequence ID" value="KAK3522145.1"/>
    <property type="molecule type" value="Genomic_DNA"/>
</dbReference>
<feature type="region of interest" description="Disordered" evidence="17">
    <location>
        <begin position="1446"/>
        <end position="1483"/>
    </location>
</feature>
<name>A0AAE0QKQ4_9TELE</name>
<sequence>SRLRQEDYPPRIVEHPSDLIVSKGEPATLNCKAEGRPAPTIEWYKDGERVETDRDNPRSHRMLLPSGSLFFLRIVHGRRSKPDDGSYVCVARNYLGEAVSHNASLEVACEFLRCTVCHSDEEREDGVSSFDLTHFSGLRQAGTRPPREQIREVADIEENDYRERPMESGAARSQERDEDAGGRGMFDEKNGKQLKGDGEMLQHVLRDDFRQNPQDVVIAVGESATLECQAPRGHPEPTTFWRKDKARLDLKDDRITIRGGKLTISNTRKSDGGMYVCVAANMVGERESEMAQLSVFERPTFVRRPINQVALVDESVEFRCQVQGDPPPSLRWRKDEAEIPRTRYEMKYEKDDFVLRIKKVSSGDQGSFTCVAENRVGKVEASATLTVREAPQFVVRPRDQIVMQGRTATFPCEAKGNPQPAVFWQREGSKDLLFPNQPAQAGSRFSVAQNGDLSIASVQRSDAGYYICQALTVAGSILAKAQLEVSDALKDRPPPIIQHGPTNQTVAVGTLAVLGCRASGEPEPTVTWLKDGVSLLAKEPRMSLLEAGSLQIQNVKEKWTSVRIRVSLTWANPRSMWRGIKAITDYKSSTPPTSHDATLPDALNEFVARSDNQNSQVDTQTTPLPRDEPVLVLGIHQLSDSGLYTCLATSSSGETSWSAFLDVRESAELTDAVSHNATALPGPPSKPEVTDVTKSSVSLSWRPGPDDASLVSAYVIEAFGQLVSNSWQTVADHVKDTQYTVRELRPNTVYVFIIRAVNTQGVGDPSAMSEPVRTQDISPAVQGVDHRQVQKELGDVIVTMHNPIVLSSTSVRVTWAVEKPSQFIQGYRVLYRQTSGLPSPGAWQIQDLKSSSERDVTLHELKKGVVYEIKVRPFFNEFQGADSESITARTLEEAPSAPPQQVMVVMVGSENSTSISISWDPPPTEHQNGIIQEYKIWCLGNESRFHVNKTVDAAIRSVVVGGLQAGVQYRVEVAAGTSAGVGVKSEPQPIVIGAELQDVMTGDEGSGSITDVLKQPAFIAGLGGACWIVLMGFSAWLYWRRKKRKGLSNYAGEKPCHAERTLIYACLSISLSSPLRPSRPGLLKAGDPGLPWLADSWPSTSLPANSGLGAPKDLTNFGRGDVLPAGAGEKTGTMLSDGAIYSSIDFAGKAGYSSPGRGNHASPYATTQILQSNSFHELAVDRPEPRWKASLRAQHEMPSLGYSLTENRSCANGGKNGKKKKSKGGGKTAKPNGSCWANLPLPPPPMNPLPGTEMDHYAPEHRSEGGYESDTWAPPLPVQSYLHQGMEDELEEEERVPTPPLRGVASSPAALPYGQSSSGSLGSSHHEEMQSMLQAHLDELTRAYQYEVAKQSWHLKSSSNPPKTPAPPMGYVSSTLGSDILTEGEDEEGDSKGYELSRQLCGMDYSPGRSLETVEGAITGHPYSHRTQASSASSIDGGLVATQSLGHQRVSQPSQKLRVETPGTEPHRRDDIADVRTPSSEPLHSIGARLHTSWGSVGSDAPDECVVSTLERQHAANWSSRGTLGCISQRRSSTDQRDSAGRASGSTDASYGHL</sequence>
<dbReference type="GO" id="GO:0030154">
    <property type="term" value="P:cell differentiation"/>
    <property type="evidence" value="ECO:0007669"/>
    <property type="project" value="UniProtKB-KW"/>
</dbReference>
<dbReference type="SMART" id="SM00408">
    <property type="entry name" value="IGc2"/>
    <property type="match status" value="5"/>
</dbReference>
<feature type="compositionally biased region" description="Polar residues" evidence="17">
    <location>
        <begin position="1446"/>
        <end position="1455"/>
    </location>
</feature>
<keyword evidence="9" id="KW-0524">Neurogenesis</keyword>
<keyword evidence="8" id="KW-0221">Differentiation</keyword>
<dbReference type="SMART" id="SM00060">
    <property type="entry name" value="FN3"/>
    <property type="match status" value="3"/>
</dbReference>
<dbReference type="FunFam" id="2.60.40.10:FF:000058">
    <property type="entry name" value="roundabout homolog 2 isoform X3"/>
    <property type="match status" value="1"/>
</dbReference>
<organism evidence="21 22">
    <name type="scientific">Hemibagrus guttatus</name>
    <dbReference type="NCBI Taxonomy" id="175788"/>
    <lineage>
        <taxon>Eukaryota</taxon>
        <taxon>Metazoa</taxon>
        <taxon>Chordata</taxon>
        <taxon>Craniata</taxon>
        <taxon>Vertebrata</taxon>
        <taxon>Euteleostomi</taxon>
        <taxon>Actinopterygii</taxon>
        <taxon>Neopterygii</taxon>
        <taxon>Teleostei</taxon>
        <taxon>Ostariophysi</taxon>
        <taxon>Siluriformes</taxon>
        <taxon>Bagridae</taxon>
        <taxon>Hemibagrus</taxon>
    </lineage>
</organism>
<feature type="compositionally biased region" description="Polar residues" evidence="17">
    <location>
        <begin position="1544"/>
        <end position="1554"/>
    </location>
</feature>
<reference evidence="21" key="1">
    <citation type="submission" date="2023-06" db="EMBL/GenBank/DDBJ databases">
        <title>Male Hemibagrus guttatus genome.</title>
        <authorList>
            <person name="Bian C."/>
        </authorList>
    </citation>
    <scope>NUCLEOTIDE SEQUENCE</scope>
    <source>
        <strain evidence="21">Male_cb2023</strain>
        <tissue evidence="21">Muscle</tissue>
    </source>
</reference>
<feature type="compositionally biased region" description="Basic and acidic residues" evidence="17">
    <location>
        <begin position="157"/>
        <end position="166"/>
    </location>
</feature>
<evidence type="ECO:0000256" key="4">
    <source>
        <dbReference type="ARBA" id="ARBA00022553"/>
    </source>
</evidence>
<feature type="domain" description="Ig-like" evidence="19">
    <location>
        <begin position="494"/>
        <end position="656"/>
    </location>
</feature>
<evidence type="ECO:0000256" key="10">
    <source>
        <dbReference type="ARBA" id="ARBA00022989"/>
    </source>
</evidence>
<dbReference type="PROSITE" id="PS50835">
    <property type="entry name" value="IG_LIKE"/>
    <property type="match status" value="5"/>
</dbReference>
<keyword evidence="12" id="KW-1015">Disulfide bond</keyword>
<evidence type="ECO:0000256" key="15">
    <source>
        <dbReference type="ARBA" id="ARBA00023319"/>
    </source>
</evidence>
<keyword evidence="6" id="KW-0732">Signal</keyword>
<dbReference type="Pfam" id="PF13927">
    <property type="entry name" value="Ig_3"/>
    <property type="match status" value="3"/>
</dbReference>
<keyword evidence="2" id="KW-0217">Developmental protein</keyword>
<feature type="domain" description="Fibronectin type-III" evidence="20">
    <location>
        <begin position="796"/>
        <end position="893"/>
    </location>
</feature>
<evidence type="ECO:0000256" key="3">
    <source>
        <dbReference type="ARBA" id="ARBA00022500"/>
    </source>
</evidence>
<dbReference type="InterPro" id="IPR003598">
    <property type="entry name" value="Ig_sub2"/>
</dbReference>
<proteinExistence type="inferred from homology"/>
<feature type="transmembrane region" description="Helical" evidence="18">
    <location>
        <begin position="1017"/>
        <end position="1039"/>
    </location>
</feature>
<comment type="caution">
    <text evidence="21">The sequence shown here is derived from an EMBL/GenBank/DDBJ whole genome shotgun (WGS) entry which is preliminary data.</text>
</comment>
<feature type="domain" description="Ig-like" evidence="19">
    <location>
        <begin position="207"/>
        <end position="294"/>
    </location>
</feature>
<feature type="compositionally biased region" description="Basic and acidic residues" evidence="17">
    <location>
        <begin position="1253"/>
        <end position="1265"/>
    </location>
</feature>
<keyword evidence="11 18" id="KW-0472">Membrane</keyword>
<feature type="domain" description="Fibronectin type-III" evidence="20">
    <location>
        <begin position="683"/>
        <end position="777"/>
    </location>
</feature>
<dbReference type="InterPro" id="IPR007110">
    <property type="entry name" value="Ig-like_dom"/>
</dbReference>
<feature type="domain" description="Ig-like" evidence="19">
    <location>
        <begin position="10"/>
        <end position="106"/>
    </location>
</feature>
<dbReference type="SMART" id="SM00409">
    <property type="entry name" value="IG"/>
    <property type="match status" value="5"/>
</dbReference>
<comment type="similarity">
    <text evidence="16">Belongs to the immunoglobulin superfamily. ROBO family.</text>
</comment>
<dbReference type="FunFam" id="2.60.40.10:FF:000055">
    <property type="entry name" value="roundabout homolog 1 isoform X2"/>
    <property type="match status" value="1"/>
</dbReference>
<dbReference type="SUPFAM" id="SSF49265">
    <property type="entry name" value="Fibronectin type III"/>
    <property type="match status" value="2"/>
</dbReference>
<dbReference type="SUPFAM" id="SSF48726">
    <property type="entry name" value="Immunoglobulin"/>
    <property type="match status" value="5"/>
</dbReference>
<dbReference type="GO" id="GO:0016020">
    <property type="term" value="C:membrane"/>
    <property type="evidence" value="ECO:0007669"/>
    <property type="project" value="UniProtKB-SubCell"/>
</dbReference>
<feature type="region of interest" description="Disordered" evidence="17">
    <location>
        <begin position="1517"/>
        <end position="1554"/>
    </location>
</feature>
<evidence type="ECO:0000256" key="12">
    <source>
        <dbReference type="ARBA" id="ARBA00023157"/>
    </source>
</evidence>
<dbReference type="GO" id="GO:0006935">
    <property type="term" value="P:chemotaxis"/>
    <property type="evidence" value="ECO:0007669"/>
    <property type="project" value="UniProtKB-KW"/>
</dbReference>
<dbReference type="Gene3D" id="2.60.40.10">
    <property type="entry name" value="Immunoglobulins"/>
    <property type="match status" value="8"/>
</dbReference>
<dbReference type="FunFam" id="2.60.40.10:FF:000008">
    <property type="entry name" value="roundabout homolog 2 isoform X2"/>
    <property type="match status" value="1"/>
</dbReference>
<evidence type="ECO:0000256" key="16">
    <source>
        <dbReference type="ARBA" id="ARBA00061206"/>
    </source>
</evidence>
<feature type="compositionally biased region" description="Low complexity" evidence="17">
    <location>
        <begin position="1314"/>
        <end position="1323"/>
    </location>
</feature>
<evidence type="ECO:0000256" key="1">
    <source>
        <dbReference type="ARBA" id="ARBA00004479"/>
    </source>
</evidence>
<keyword evidence="13" id="KW-0675">Receptor</keyword>
<dbReference type="InterPro" id="IPR013783">
    <property type="entry name" value="Ig-like_fold"/>
</dbReference>
<feature type="domain" description="Ig-like" evidence="19">
    <location>
        <begin position="299"/>
        <end position="386"/>
    </location>
</feature>